<keyword evidence="2" id="KW-0813">Transport</keyword>
<feature type="transmembrane region" description="Helical" evidence="8">
    <location>
        <begin position="272"/>
        <end position="294"/>
    </location>
</feature>
<dbReference type="PANTHER" id="PTHR11662:SF282">
    <property type="entry name" value="ANION TRANSPORTER 5-RELATED"/>
    <property type="match status" value="1"/>
</dbReference>
<feature type="transmembrane region" description="Helical" evidence="8">
    <location>
        <begin position="306"/>
        <end position="325"/>
    </location>
</feature>
<evidence type="ECO:0000256" key="7">
    <source>
        <dbReference type="ARBA" id="ARBA00024362"/>
    </source>
</evidence>
<feature type="domain" description="Major facilitator superfamily (MFS) profile" evidence="9">
    <location>
        <begin position="20"/>
        <end position="425"/>
    </location>
</feature>
<comment type="similarity">
    <text evidence="7">Belongs to the major facilitator superfamily. Sodium/anion cotransporter (TC 2.A.1.14) family.</text>
</comment>
<dbReference type="Pfam" id="PF07690">
    <property type="entry name" value="MFS_1"/>
    <property type="match status" value="1"/>
</dbReference>
<keyword evidence="5 8" id="KW-1133">Transmembrane helix</keyword>
<dbReference type="InterPro" id="IPR011701">
    <property type="entry name" value="MFS"/>
</dbReference>
<dbReference type="FunFam" id="1.20.1250.20:FF:000003">
    <property type="entry name" value="Solute carrier family 17 member 3"/>
    <property type="match status" value="1"/>
</dbReference>
<evidence type="ECO:0000256" key="2">
    <source>
        <dbReference type="ARBA" id="ARBA00022448"/>
    </source>
</evidence>
<dbReference type="AlphaFoldDB" id="A0AAD9IMB6"/>
<dbReference type="SUPFAM" id="SSF103473">
    <property type="entry name" value="MFS general substrate transporter"/>
    <property type="match status" value="1"/>
</dbReference>
<feature type="transmembrane region" description="Helical" evidence="8">
    <location>
        <begin position="230"/>
        <end position="252"/>
    </location>
</feature>
<dbReference type="PROSITE" id="PS50850">
    <property type="entry name" value="MFS"/>
    <property type="match status" value="1"/>
</dbReference>
<keyword evidence="11" id="KW-1185">Reference proteome</keyword>
<protein>
    <recommendedName>
        <fullName evidence="9">Major facilitator superfamily (MFS) profile domain-containing protein</fullName>
    </recommendedName>
</protein>
<comment type="caution">
    <text evidence="10">The sequence shown here is derived from an EMBL/GenBank/DDBJ whole genome shotgun (WGS) entry which is preliminary data.</text>
</comment>
<evidence type="ECO:0000256" key="3">
    <source>
        <dbReference type="ARBA" id="ARBA00022692"/>
    </source>
</evidence>
<feature type="transmembrane region" description="Helical" evidence="8">
    <location>
        <begin position="20"/>
        <end position="45"/>
    </location>
</feature>
<dbReference type="Proteomes" id="UP001255856">
    <property type="component" value="Unassembled WGS sequence"/>
</dbReference>
<evidence type="ECO:0000256" key="6">
    <source>
        <dbReference type="ARBA" id="ARBA00023136"/>
    </source>
</evidence>
<evidence type="ECO:0000259" key="9">
    <source>
        <dbReference type="PROSITE" id="PS50850"/>
    </source>
</evidence>
<gene>
    <name evidence="10" type="ORF">QBZ16_002941</name>
</gene>
<dbReference type="InterPro" id="IPR036259">
    <property type="entry name" value="MFS_trans_sf"/>
</dbReference>
<evidence type="ECO:0000256" key="8">
    <source>
        <dbReference type="SAM" id="Phobius"/>
    </source>
</evidence>
<feature type="transmembrane region" description="Helical" evidence="8">
    <location>
        <begin position="361"/>
        <end position="387"/>
    </location>
</feature>
<comment type="subcellular location">
    <subcellularLocation>
        <location evidence="1">Membrane</location>
        <topology evidence="1">Multi-pass membrane protein</topology>
    </subcellularLocation>
</comment>
<evidence type="ECO:0000313" key="11">
    <source>
        <dbReference type="Proteomes" id="UP001255856"/>
    </source>
</evidence>
<sequence>MAQKAKAPRLSLPWDTRYQVIFLCFLATLIAYVERTGFSIAYTALAKRSGVPEGLTGTVMSAFYWGYALSQIPGGIAAQRYGGDTMLSLSFACWGTAALLTPASAERARATILARVCVGAAQGFLIPAVHTVLSAWVPPAERARAVSLTTSGMYLGSALAMQALPSVAKALGPAALLRLTGALGLGWLLLPSPLTTGGAAGDNGKTKVFAPGAMGRPAATPWSLMLRHPAVWAIVINNFTFHYAFYILMNWMPTYYDKVLGTDLSAMGSAKTLPYLTMFATSNAGGWAGDWLITRGRVGVGAARKAVNSLGFWAAAATLVCMPGAGSLGAGVTLTTLALGTCGFARGGFSVNHMDIAPNFAGIVMGISNTAGTLAGVVGVAATGFFLEQAGGAQHKTGWLISLAIAAALCVLGSLIFLRYARGTRVFGGDAHR</sequence>
<keyword evidence="4" id="KW-0769">Symport</keyword>
<evidence type="ECO:0000256" key="5">
    <source>
        <dbReference type="ARBA" id="ARBA00022989"/>
    </source>
</evidence>
<dbReference type="Gene3D" id="1.20.1250.20">
    <property type="entry name" value="MFS general substrate transporter like domains"/>
    <property type="match status" value="2"/>
</dbReference>
<feature type="transmembrane region" description="Helical" evidence="8">
    <location>
        <begin position="331"/>
        <end position="349"/>
    </location>
</feature>
<accession>A0AAD9IMB6</accession>
<proteinExistence type="inferred from homology"/>
<keyword evidence="3 8" id="KW-0812">Transmembrane</keyword>
<dbReference type="PANTHER" id="PTHR11662">
    <property type="entry name" value="SOLUTE CARRIER FAMILY 17"/>
    <property type="match status" value="1"/>
</dbReference>
<evidence type="ECO:0000313" key="10">
    <source>
        <dbReference type="EMBL" id="KAK2079250.1"/>
    </source>
</evidence>
<keyword evidence="6 8" id="KW-0472">Membrane</keyword>
<dbReference type="InterPro" id="IPR020846">
    <property type="entry name" value="MFS_dom"/>
</dbReference>
<feature type="transmembrane region" description="Helical" evidence="8">
    <location>
        <begin position="399"/>
        <end position="418"/>
    </location>
</feature>
<name>A0AAD9IMB6_PROWI</name>
<dbReference type="EMBL" id="JASFZW010000003">
    <property type="protein sequence ID" value="KAK2079250.1"/>
    <property type="molecule type" value="Genomic_DNA"/>
</dbReference>
<reference evidence="10" key="1">
    <citation type="submission" date="2021-01" db="EMBL/GenBank/DDBJ databases">
        <authorList>
            <person name="Eckstrom K.M.E."/>
        </authorList>
    </citation>
    <scope>NUCLEOTIDE SEQUENCE</scope>
    <source>
        <strain evidence="10">UVCC 0001</strain>
    </source>
</reference>
<dbReference type="InterPro" id="IPR050382">
    <property type="entry name" value="MFS_Na/Anion_cotransporter"/>
</dbReference>
<evidence type="ECO:0000256" key="4">
    <source>
        <dbReference type="ARBA" id="ARBA00022847"/>
    </source>
</evidence>
<dbReference type="GO" id="GO:0015293">
    <property type="term" value="F:symporter activity"/>
    <property type="evidence" value="ECO:0007669"/>
    <property type="project" value="UniProtKB-KW"/>
</dbReference>
<feature type="transmembrane region" description="Helical" evidence="8">
    <location>
        <begin position="51"/>
        <end position="69"/>
    </location>
</feature>
<evidence type="ECO:0000256" key="1">
    <source>
        <dbReference type="ARBA" id="ARBA00004141"/>
    </source>
</evidence>
<dbReference type="GO" id="GO:0016020">
    <property type="term" value="C:membrane"/>
    <property type="evidence" value="ECO:0007669"/>
    <property type="project" value="UniProtKB-SubCell"/>
</dbReference>
<organism evidence="10 11">
    <name type="scientific">Prototheca wickerhamii</name>
    <dbReference type="NCBI Taxonomy" id="3111"/>
    <lineage>
        <taxon>Eukaryota</taxon>
        <taxon>Viridiplantae</taxon>
        <taxon>Chlorophyta</taxon>
        <taxon>core chlorophytes</taxon>
        <taxon>Trebouxiophyceae</taxon>
        <taxon>Chlorellales</taxon>
        <taxon>Chlorellaceae</taxon>
        <taxon>Prototheca</taxon>
    </lineage>
</organism>